<protein>
    <recommendedName>
        <fullName evidence="5">Secretory protein</fullName>
    </recommendedName>
</protein>
<evidence type="ECO:0008006" key="5">
    <source>
        <dbReference type="Google" id="ProtNLM"/>
    </source>
</evidence>
<feature type="chain" id="PRO_5036226054" description="Secretory protein" evidence="1">
    <location>
        <begin position="19"/>
        <end position="218"/>
    </location>
</feature>
<dbReference type="PANTHER" id="PTHR33321">
    <property type="match status" value="1"/>
</dbReference>
<feature type="signal peptide" evidence="1">
    <location>
        <begin position="1"/>
        <end position="18"/>
    </location>
</feature>
<evidence type="ECO:0000256" key="1">
    <source>
        <dbReference type="SAM" id="SignalP"/>
    </source>
</evidence>
<dbReference type="OrthoDB" id="9972309at2759"/>
<dbReference type="InterPro" id="IPR007541">
    <property type="entry name" value="Uncharacterised_BSP"/>
</dbReference>
<organism evidence="2 4">
    <name type="scientific">Didymodactylos carnosus</name>
    <dbReference type="NCBI Taxonomy" id="1234261"/>
    <lineage>
        <taxon>Eukaryota</taxon>
        <taxon>Metazoa</taxon>
        <taxon>Spiralia</taxon>
        <taxon>Gnathifera</taxon>
        <taxon>Rotifera</taxon>
        <taxon>Eurotatoria</taxon>
        <taxon>Bdelloidea</taxon>
        <taxon>Philodinida</taxon>
        <taxon>Philodinidae</taxon>
        <taxon>Didymodactylos</taxon>
    </lineage>
</organism>
<dbReference type="Proteomes" id="UP000663829">
    <property type="component" value="Unassembled WGS sequence"/>
</dbReference>
<dbReference type="Pfam" id="PF04450">
    <property type="entry name" value="BSP"/>
    <property type="match status" value="1"/>
</dbReference>
<evidence type="ECO:0000313" key="2">
    <source>
        <dbReference type="EMBL" id="CAF1167940.1"/>
    </source>
</evidence>
<dbReference type="EMBL" id="CAJOBC010007416">
    <property type="protein sequence ID" value="CAF3931586.1"/>
    <property type="molecule type" value="Genomic_DNA"/>
</dbReference>
<reference evidence="2" key="1">
    <citation type="submission" date="2021-02" db="EMBL/GenBank/DDBJ databases">
        <authorList>
            <person name="Nowell W R."/>
        </authorList>
    </citation>
    <scope>NUCLEOTIDE SEQUENCE</scope>
</reference>
<keyword evidence="1" id="KW-0732">Signal</keyword>
<dbReference type="AlphaFoldDB" id="A0A814TYE6"/>
<evidence type="ECO:0000313" key="3">
    <source>
        <dbReference type="EMBL" id="CAF3931586.1"/>
    </source>
</evidence>
<proteinExistence type="predicted"/>
<dbReference type="Proteomes" id="UP000681722">
    <property type="component" value="Unassembled WGS sequence"/>
</dbReference>
<evidence type="ECO:0000313" key="4">
    <source>
        <dbReference type="Proteomes" id="UP000663829"/>
    </source>
</evidence>
<name>A0A814TYE6_9BILA</name>
<dbReference type="EMBL" id="CAJNOQ010007417">
    <property type="protein sequence ID" value="CAF1167940.1"/>
    <property type="molecule type" value="Genomic_DNA"/>
</dbReference>
<keyword evidence="4" id="KW-1185">Reference proteome</keyword>
<comment type="caution">
    <text evidence="2">The sequence shown here is derived from an EMBL/GenBank/DDBJ whole genome shotgun (WGS) entry which is preliminary data.</text>
</comment>
<accession>A0A814TYE6</accession>
<sequence>MFVVISIVLFGILPYCLTGNVVEYTSNGYKLTIDNKDDSFSDETRQHLINTYFKVMPEMNNYFGQNQRNVRLTVDPNYKGAAATSGSNIVLGAEFIRNNPEDYDAVTHEFAHVVQNYPTYDPNWLVEGIADWARYKWGVNNEKGGWQLPNFNSDQKYTDSYRVTARFLVWLERSKNRDIVKQLDQALRSNSYSEQSWNVFVGKSLQELWSEYLQNPAI</sequence>
<dbReference type="PANTHER" id="PTHR33321:SF12">
    <property type="entry name" value="PLANT BASIC SECRETORY PROTEIN (BSP) FAMILY PROTEIN"/>
    <property type="match status" value="1"/>
</dbReference>
<gene>
    <name evidence="2" type="ORF">GPM918_LOCUS22026</name>
    <name evidence="3" type="ORF">SRO942_LOCUS22022</name>
</gene>